<dbReference type="InParanoid" id="C4M048"/>
<dbReference type="InterPro" id="IPR023538">
    <property type="entry name" value="RNP1"/>
</dbReference>
<dbReference type="SUPFAM" id="SSF101744">
    <property type="entry name" value="Rof/RNase P subunit-like"/>
    <property type="match status" value="1"/>
</dbReference>
<dbReference type="GO" id="GO:0001682">
    <property type="term" value="P:tRNA 5'-leader removal"/>
    <property type="evidence" value="ECO:0007669"/>
    <property type="project" value="InterPro"/>
</dbReference>
<dbReference type="GO" id="GO:0000172">
    <property type="term" value="C:ribonuclease MRP complex"/>
    <property type="evidence" value="ECO:0000318"/>
    <property type="project" value="GO_Central"/>
</dbReference>
<protein>
    <submittedName>
        <fullName evidence="8">Uncharacterized protein</fullName>
    </submittedName>
</protein>
<accession>C4M048</accession>
<organism evidence="8 9">
    <name type="scientific">Entamoeba histolytica (strain ATCC 30459 / HM-1:IMSS / ABRM)</name>
    <dbReference type="NCBI Taxonomy" id="294381"/>
    <lineage>
        <taxon>Eukaryota</taxon>
        <taxon>Amoebozoa</taxon>
        <taxon>Evosea</taxon>
        <taxon>Archamoebae</taxon>
        <taxon>Mastigamoebida</taxon>
        <taxon>Entamoebidae</taxon>
        <taxon>Entamoeba</taxon>
    </lineage>
</organism>
<keyword evidence="3" id="KW-0963">Cytoplasm</keyword>
<keyword evidence="7" id="KW-0378">Hydrolase</keyword>
<dbReference type="STRING" id="5759.C4M048"/>
<dbReference type="InterPro" id="IPR016848">
    <property type="entry name" value="RNase_P/MRP_Rpp29-subunit"/>
</dbReference>
<evidence type="ECO:0000313" key="8">
    <source>
        <dbReference type="EMBL" id="EAL51233.1"/>
    </source>
</evidence>
<gene>
    <name evidence="8" type="ORF">EHI_021330</name>
</gene>
<dbReference type="VEuPathDB" id="AmoebaDB:EHI5A_109680"/>
<dbReference type="FunCoup" id="C4M048">
    <property type="interactions" value="115"/>
</dbReference>
<evidence type="ECO:0000256" key="2">
    <source>
        <dbReference type="ARBA" id="ARBA00006181"/>
    </source>
</evidence>
<reference evidence="8" key="1">
    <citation type="journal article" date="2005" name="Nature">
        <title>The genome of the protist parasite Entamoeba histolytica.</title>
        <authorList>
            <person name="Loftus B."/>
            <person name="Anderson I."/>
            <person name="Davies R."/>
            <person name="Alsmark U.C."/>
            <person name="Samuelson J."/>
            <person name="Amedeo P."/>
            <person name="Roncaglia P."/>
            <person name="Berriman M."/>
            <person name="Hirt R.P."/>
            <person name="Mann B.J."/>
            <person name="Nozaki T."/>
            <person name="Suh B."/>
            <person name="Pop M."/>
            <person name="Duchene M."/>
            <person name="Ackers J."/>
            <person name="Tannich E."/>
            <person name="Leippe M."/>
            <person name="Hofer M."/>
            <person name="Bruchhaus I."/>
            <person name="Willhoeft U."/>
            <person name="Bhattacharya A."/>
            <person name="Chillingworth T."/>
            <person name="Churcher C."/>
            <person name="Hance Z."/>
            <person name="Harris B."/>
            <person name="Harris D."/>
            <person name="Jagels K."/>
            <person name="Moule S."/>
            <person name="Mungall K."/>
            <person name="Ormond D."/>
            <person name="Squares R."/>
            <person name="Whitehead S."/>
            <person name="Quail M.A."/>
            <person name="Rabbinowitsch E."/>
            <person name="Norbertczak H."/>
            <person name="Price C."/>
            <person name="Wang Z."/>
            <person name="Guillen N."/>
            <person name="Gilchrist C."/>
            <person name="Stroup S.E."/>
            <person name="Bhattacharya S."/>
            <person name="Lohia A."/>
            <person name="Foster P.G."/>
            <person name="Sicheritz-Ponten T."/>
            <person name="Weber C."/>
            <person name="Singh U."/>
            <person name="Mukherjee C."/>
            <person name="El-Sayed N.M."/>
            <person name="Petri W.A.Jr."/>
            <person name="Clark C.G."/>
            <person name="Embley T.M."/>
            <person name="Barrell B."/>
            <person name="Fraser C.M."/>
            <person name="Hall N."/>
        </authorList>
    </citation>
    <scope>NUCLEOTIDE SEQUENCE [LARGE SCALE GENOMIC DNA]</scope>
    <source>
        <strain evidence="8">HM-1:IMSS</strain>
    </source>
</reference>
<dbReference type="AlphaFoldDB" id="C4M048"/>
<dbReference type="Proteomes" id="UP000001926">
    <property type="component" value="Partially assembled WGS sequence"/>
</dbReference>
<sequence>MESNSTNQNYDLYQKFDGTFVDKTKTASMVKSYLCDLMTAFPNEEAKEERIDESNLPYLRINLLVRPVPPKFSKKPTKVMRRPIGIQQLKQDFSRLTFVLSNNEYFLFKTLKKDRKDIVIKMNQLWIQYIDKIMELSHDLNSLLNAEIQGGEISIIQSKNPSLVGKRGICVYESKNVIVLATPTTPVTITVIPKEVVNMKLHYKDKRIILYGRNWTIRPCDRIETKNFKENKPIHFE</sequence>
<dbReference type="SMART" id="SM00538">
    <property type="entry name" value="POP4"/>
    <property type="match status" value="1"/>
</dbReference>
<dbReference type="VEuPathDB" id="AmoebaDB:EHI7A_087300"/>
<dbReference type="OrthoDB" id="124041at2759"/>
<evidence type="ECO:0000313" key="9">
    <source>
        <dbReference type="Proteomes" id="UP000001926"/>
    </source>
</evidence>
<dbReference type="GeneID" id="3410951"/>
<dbReference type="HAMAP" id="MF_00754">
    <property type="entry name" value="RNase_P_1"/>
    <property type="match status" value="1"/>
</dbReference>
<evidence type="ECO:0000256" key="4">
    <source>
        <dbReference type="ARBA" id="ARBA00022694"/>
    </source>
</evidence>
<keyword evidence="4" id="KW-0819">tRNA processing</keyword>
<dbReference type="HOGENOM" id="CLU_078577_2_0_1"/>
<dbReference type="VEuPathDB" id="AmoebaDB:EHI8A_089910"/>
<evidence type="ECO:0000256" key="1">
    <source>
        <dbReference type="ARBA" id="ARBA00004123"/>
    </source>
</evidence>
<comment type="similarity">
    <text evidence="2">Belongs to the eukaryotic/archaeal RNase P protein component 1 family.</text>
</comment>
<name>C4M048_ENTH1</name>
<dbReference type="EMBL" id="DS571194">
    <property type="protein sequence ID" value="EAL51233.1"/>
    <property type="molecule type" value="Genomic_DNA"/>
</dbReference>
<dbReference type="OMA" id="MTEFPNE"/>
<dbReference type="GO" id="GO:0004519">
    <property type="term" value="F:endonuclease activity"/>
    <property type="evidence" value="ECO:0007669"/>
    <property type="project" value="UniProtKB-KW"/>
</dbReference>
<dbReference type="InterPro" id="IPR023534">
    <property type="entry name" value="Rof/RNase_P-like"/>
</dbReference>
<dbReference type="GO" id="GO:0030677">
    <property type="term" value="C:ribonuclease P complex"/>
    <property type="evidence" value="ECO:0000318"/>
    <property type="project" value="GO_Central"/>
</dbReference>
<evidence type="ECO:0000256" key="3">
    <source>
        <dbReference type="ARBA" id="ARBA00022490"/>
    </source>
</evidence>
<keyword evidence="5" id="KW-0540">Nuclease</keyword>
<dbReference type="VEuPathDB" id="AmoebaDB:KM1_159060"/>
<keyword evidence="6" id="KW-0255">Endonuclease</keyword>
<dbReference type="GO" id="GO:0033204">
    <property type="term" value="F:ribonuclease P RNA binding"/>
    <property type="evidence" value="ECO:0000318"/>
    <property type="project" value="GO_Central"/>
</dbReference>
<dbReference type="GO" id="GO:0016787">
    <property type="term" value="F:hydrolase activity"/>
    <property type="evidence" value="ECO:0007669"/>
    <property type="project" value="UniProtKB-KW"/>
</dbReference>
<dbReference type="Pfam" id="PF01868">
    <property type="entry name" value="RNase_P-MRP_p29"/>
    <property type="match status" value="1"/>
</dbReference>
<dbReference type="InterPro" id="IPR002730">
    <property type="entry name" value="Rpp29/RNP1"/>
</dbReference>
<dbReference type="GO" id="GO:0005634">
    <property type="term" value="C:nucleus"/>
    <property type="evidence" value="ECO:0007669"/>
    <property type="project" value="UniProtKB-SubCell"/>
</dbReference>
<reference evidence="8" key="2">
    <citation type="submission" date="2007-03" db="EMBL/GenBank/DDBJ databases">
        <authorList>
            <person name="Lorenzi H."/>
            <person name="Amedeo P."/>
            <person name="Inman J."/>
            <person name="Schobel S."/>
            <person name="Caler E."/>
        </authorList>
    </citation>
    <scope>GENOME REANNOTATION</scope>
    <source>
        <strain evidence="8">HM-1:IMSS</strain>
    </source>
</reference>
<evidence type="ECO:0000256" key="5">
    <source>
        <dbReference type="ARBA" id="ARBA00022722"/>
    </source>
</evidence>
<dbReference type="KEGG" id="ehi:EHI_021330"/>
<proteinExistence type="inferred from homology"/>
<dbReference type="PANTHER" id="PTHR13348:SF0">
    <property type="entry name" value="RIBONUCLEASE P PROTEIN SUBUNIT P29"/>
    <property type="match status" value="1"/>
</dbReference>
<dbReference type="VEuPathDB" id="AmoebaDB:EHI_021330"/>
<dbReference type="RefSeq" id="XP_656619.1">
    <property type="nucleotide sequence ID" value="XM_651527.1"/>
</dbReference>
<dbReference type="GO" id="GO:0006364">
    <property type="term" value="P:rRNA processing"/>
    <property type="evidence" value="ECO:0000318"/>
    <property type="project" value="GO_Central"/>
</dbReference>
<keyword evidence="9" id="KW-1185">Reference proteome</keyword>
<dbReference type="InterPro" id="IPR036980">
    <property type="entry name" value="RNase_P/MRP_Rpp29_sf"/>
</dbReference>
<comment type="subcellular location">
    <subcellularLocation>
        <location evidence="1">Nucleus</location>
    </subcellularLocation>
</comment>
<evidence type="ECO:0000256" key="6">
    <source>
        <dbReference type="ARBA" id="ARBA00022759"/>
    </source>
</evidence>
<dbReference type="PANTHER" id="PTHR13348">
    <property type="entry name" value="RIBONUCLEASE P SUBUNIT P29"/>
    <property type="match status" value="1"/>
</dbReference>
<evidence type="ECO:0000256" key="7">
    <source>
        <dbReference type="ARBA" id="ARBA00022801"/>
    </source>
</evidence>
<dbReference type="Gene3D" id="2.30.30.210">
    <property type="entry name" value="Ribonuclease P/MRP, subunit p29"/>
    <property type="match status" value="1"/>
</dbReference>